<accession>A0A5B7F4B4</accession>
<evidence type="ECO:0000313" key="1">
    <source>
        <dbReference type="EMBL" id="MPC39933.1"/>
    </source>
</evidence>
<dbReference type="AlphaFoldDB" id="A0A5B7F4B4"/>
<proteinExistence type="predicted"/>
<keyword evidence="2" id="KW-1185">Reference proteome</keyword>
<protein>
    <submittedName>
        <fullName evidence="1">Uncharacterized protein</fullName>
    </submittedName>
</protein>
<dbReference type="EMBL" id="VSRR010004524">
    <property type="protein sequence ID" value="MPC39933.1"/>
    <property type="molecule type" value="Genomic_DNA"/>
</dbReference>
<comment type="caution">
    <text evidence="1">The sequence shown here is derived from an EMBL/GenBank/DDBJ whole genome shotgun (WGS) entry which is preliminary data.</text>
</comment>
<reference evidence="1 2" key="1">
    <citation type="submission" date="2019-05" db="EMBL/GenBank/DDBJ databases">
        <title>Another draft genome of Portunus trituberculatus and its Hox gene families provides insights of decapod evolution.</title>
        <authorList>
            <person name="Jeong J.-H."/>
            <person name="Song I."/>
            <person name="Kim S."/>
            <person name="Choi T."/>
            <person name="Kim D."/>
            <person name="Ryu S."/>
            <person name="Kim W."/>
        </authorList>
    </citation>
    <scope>NUCLEOTIDE SEQUENCE [LARGE SCALE GENOMIC DNA]</scope>
    <source>
        <tissue evidence="1">Muscle</tissue>
    </source>
</reference>
<gene>
    <name evidence="1" type="ORF">E2C01_033486</name>
</gene>
<dbReference type="Proteomes" id="UP000324222">
    <property type="component" value="Unassembled WGS sequence"/>
</dbReference>
<sequence>MRFWWEWEVQASNPWPDLQHSFLVLKCSRSHSPKTTAFKS</sequence>
<organism evidence="1 2">
    <name type="scientific">Portunus trituberculatus</name>
    <name type="common">Swimming crab</name>
    <name type="synonym">Neptunus trituberculatus</name>
    <dbReference type="NCBI Taxonomy" id="210409"/>
    <lineage>
        <taxon>Eukaryota</taxon>
        <taxon>Metazoa</taxon>
        <taxon>Ecdysozoa</taxon>
        <taxon>Arthropoda</taxon>
        <taxon>Crustacea</taxon>
        <taxon>Multicrustacea</taxon>
        <taxon>Malacostraca</taxon>
        <taxon>Eumalacostraca</taxon>
        <taxon>Eucarida</taxon>
        <taxon>Decapoda</taxon>
        <taxon>Pleocyemata</taxon>
        <taxon>Brachyura</taxon>
        <taxon>Eubrachyura</taxon>
        <taxon>Portunoidea</taxon>
        <taxon>Portunidae</taxon>
        <taxon>Portuninae</taxon>
        <taxon>Portunus</taxon>
    </lineage>
</organism>
<name>A0A5B7F4B4_PORTR</name>
<evidence type="ECO:0000313" key="2">
    <source>
        <dbReference type="Proteomes" id="UP000324222"/>
    </source>
</evidence>